<organism evidence="1 2">
    <name type="scientific">Laetiporus sulphureus 93-53</name>
    <dbReference type="NCBI Taxonomy" id="1314785"/>
    <lineage>
        <taxon>Eukaryota</taxon>
        <taxon>Fungi</taxon>
        <taxon>Dikarya</taxon>
        <taxon>Basidiomycota</taxon>
        <taxon>Agaricomycotina</taxon>
        <taxon>Agaricomycetes</taxon>
        <taxon>Polyporales</taxon>
        <taxon>Laetiporus</taxon>
    </lineage>
</organism>
<dbReference type="EMBL" id="KV427643">
    <property type="protein sequence ID" value="KZT03490.1"/>
    <property type="molecule type" value="Genomic_DNA"/>
</dbReference>
<dbReference type="OrthoDB" id="2596481at2759"/>
<accession>A0A165CV96</accession>
<gene>
    <name evidence="1" type="ORF">LAESUDRAFT_659514</name>
</gene>
<proteinExistence type="predicted"/>
<sequence>LQLLQALIVELGLCPAALQPSAGALSFPSLPALPHSLRAAKALLKSQAFLNVRDYLAVRGQGLDALRRVMHPSRSSLMREVRSGKRMPREAVKEKGLGVLLVTCF</sequence>
<name>A0A165CV96_9APHY</name>
<evidence type="ECO:0000313" key="1">
    <source>
        <dbReference type="EMBL" id="KZT03490.1"/>
    </source>
</evidence>
<dbReference type="GeneID" id="63821842"/>
<feature type="non-terminal residue" evidence="1">
    <location>
        <position position="1"/>
    </location>
</feature>
<protein>
    <submittedName>
        <fullName evidence="1">Uncharacterized protein</fullName>
    </submittedName>
</protein>
<reference evidence="1 2" key="1">
    <citation type="journal article" date="2016" name="Mol. Biol. Evol.">
        <title>Comparative Genomics of Early-Diverging Mushroom-Forming Fungi Provides Insights into the Origins of Lignocellulose Decay Capabilities.</title>
        <authorList>
            <person name="Nagy L.G."/>
            <person name="Riley R."/>
            <person name="Tritt A."/>
            <person name="Adam C."/>
            <person name="Daum C."/>
            <person name="Floudas D."/>
            <person name="Sun H."/>
            <person name="Yadav J.S."/>
            <person name="Pangilinan J."/>
            <person name="Larsson K.H."/>
            <person name="Matsuura K."/>
            <person name="Barry K."/>
            <person name="Labutti K."/>
            <person name="Kuo R."/>
            <person name="Ohm R.A."/>
            <person name="Bhattacharya S.S."/>
            <person name="Shirouzu T."/>
            <person name="Yoshinaga Y."/>
            <person name="Martin F.M."/>
            <person name="Grigoriev I.V."/>
            <person name="Hibbett D.S."/>
        </authorList>
    </citation>
    <scope>NUCLEOTIDE SEQUENCE [LARGE SCALE GENOMIC DNA]</scope>
    <source>
        <strain evidence="1 2">93-53</strain>
    </source>
</reference>
<dbReference type="RefSeq" id="XP_040761230.1">
    <property type="nucleotide sequence ID" value="XM_040904812.1"/>
</dbReference>
<evidence type="ECO:0000313" key="2">
    <source>
        <dbReference type="Proteomes" id="UP000076871"/>
    </source>
</evidence>
<keyword evidence="2" id="KW-1185">Reference proteome</keyword>
<dbReference type="Proteomes" id="UP000076871">
    <property type="component" value="Unassembled WGS sequence"/>
</dbReference>
<dbReference type="InParanoid" id="A0A165CV96"/>
<dbReference type="AlphaFoldDB" id="A0A165CV96"/>